<feature type="domain" description="RagB/SusD" evidence="6">
    <location>
        <begin position="286"/>
        <end position="535"/>
    </location>
</feature>
<dbReference type="Proteomes" id="UP000192610">
    <property type="component" value="Unassembled WGS sequence"/>
</dbReference>
<keyword evidence="9" id="KW-1185">Reference proteome</keyword>
<comment type="similarity">
    <text evidence="2">Belongs to the SusD family.</text>
</comment>
<evidence type="ECO:0000313" key="8">
    <source>
        <dbReference type="EMBL" id="OQP38869.1"/>
    </source>
</evidence>
<evidence type="ECO:0000256" key="1">
    <source>
        <dbReference type="ARBA" id="ARBA00004442"/>
    </source>
</evidence>
<evidence type="ECO:0000313" key="9">
    <source>
        <dbReference type="Proteomes" id="UP000192610"/>
    </source>
</evidence>
<evidence type="ECO:0008006" key="10">
    <source>
        <dbReference type="Google" id="ProtNLM"/>
    </source>
</evidence>
<organism evidence="8 9">
    <name type="scientific">Niastella yeongjuensis</name>
    <dbReference type="NCBI Taxonomy" id="354355"/>
    <lineage>
        <taxon>Bacteria</taxon>
        <taxon>Pseudomonadati</taxon>
        <taxon>Bacteroidota</taxon>
        <taxon>Chitinophagia</taxon>
        <taxon>Chitinophagales</taxon>
        <taxon>Chitinophagaceae</taxon>
        <taxon>Niastella</taxon>
    </lineage>
</organism>
<evidence type="ECO:0000256" key="4">
    <source>
        <dbReference type="ARBA" id="ARBA00023136"/>
    </source>
</evidence>
<dbReference type="GO" id="GO:0009279">
    <property type="term" value="C:cell outer membrane"/>
    <property type="evidence" value="ECO:0007669"/>
    <property type="project" value="UniProtKB-SubCell"/>
</dbReference>
<dbReference type="AlphaFoldDB" id="A0A1V9DYI8"/>
<keyword evidence="3" id="KW-0732">Signal</keyword>
<dbReference type="CDD" id="cd08977">
    <property type="entry name" value="SusD"/>
    <property type="match status" value="1"/>
</dbReference>
<gene>
    <name evidence="8" type="ORF">A4H97_19365</name>
</gene>
<comment type="subcellular location">
    <subcellularLocation>
        <location evidence="1">Cell outer membrane</location>
    </subcellularLocation>
</comment>
<evidence type="ECO:0000259" key="6">
    <source>
        <dbReference type="Pfam" id="PF07980"/>
    </source>
</evidence>
<proteinExistence type="inferred from homology"/>
<dbReference type="InterPro" id="IPR011990">
    <property type="entry name" value="TPR-like_helical_dom_sf"/>
</dbReference>
<sequence>MTACSEKDLDITPTDKLSDATVWTDSASASFFLNDVYNSLNAGPYPTVFTNLPSEISNDPLDNFTDNTTYGPSSGLASASLFDNSSYGPLNTCFDAQWKNMYANIRKCNLFIEKVTAAPFADNTKKTMLAECRFLRAYYYRQLMDLYGGVPLITGVLSNDGSQDIFYARNTYAECVDFIQKECDEIYADLPLTVTGKNIGRATKGAALALKGEEELYAGKYEAAAATHKKIIDEMGNGKVYDLFPDYAGLFYANNENNKEVIFDIQFAPVIKIKTINQYWGVVELAKGGGWGSCDPTQNLVDEYEFTDGKTAAEASADYDPTHPYLNREKRFYASIIYDGCTWRGKTIYTRTDVPNNANEINLTNKPGNAGRTGYFTKKLQDSTIGSSPSTLDGTNVIVLRYAEVLLNYAEAQNESVGPDASVYDAINKVRKRAGQPALPAGLNVDQMRQRIRHERRIEFAFEGKRFYDIMRWRIAEQIFSQPIYGMKVSVSGNQLTYDKVKVRTIKFDPTKNYLQPIPQAAISQNTKLRQNDNY</sequence>
<protein>
    <recommendedName>
        <fullName evidence="10">Carbohydrate-binding protein SusD</fullName>
    </recommendedName>
</protein>
<evidence type="ECO:0000259" key="7">
    <source>
        <dbReference type="Pfam" id="PF14322"/>
    </source>
</evidence>
<dbReference type="InterPro" id="IPR033985">
    <property type="entry name" value="SusD-like_N"/>
</dbReference>
<evidence type="ECO:0000256" key="2">
    <source>
        <dbReference type="ARBA" id="ARBA00006275"/>
    </source>
</evidence>
<comment type="caution">
    <text evidence="8">The sequence shown here is derived from an EMBL/GenBank/DDBJ whole genome shotgun (WGS) entry which is preliminary data.</text>
</comment>
<dbReference type="SUPFAM" id="SSF48452">
    <property type="entry name" value="TPR-like"/>
    <property type="match status" value="1"/>
</dbReference>
<keyword evidence="5" id="KW-0998">Cell outer membrane</keyword>
<dbReference type="Pfam" id="PF14322">
    <property type="entry name" value="SusD-like_3"/>
    <property type="match status" value="1"/>
</dbReference>
<dbReference type="STRING" id="354355.SAMN05660816_02529"/>
<dbReference type="InterPro" id="IPR012944">
    <property type="entry name" value="SusD_RagB_dom"/>
</dbReference>
<accession>A0A1V9DYI8</accession>
<name>A0A1V9DYI8_9BACT</name>
<feature type="domain" description="SusD-like N-terminal" evidence="7">
    <location>
        <begin position="80"/>
        <end position="210"/>
    </location>
</feature>
<keyword evidence="4" id="KW-0472">Membrane</keyword>
<evidence type="ECO:0000256" key="5">
    <source>
        <dbReference type="ARBA" id="ARBA00023237"/>
    </source>
</evidence>
<dbReference type="Gene3D" id="1.25.40.390">
    <property type="match status" value="1"/>
</dbReference>
<reference evidence="9" key="1">
    <citation type="submission" date="2016-04" db="EMBL/GenBank/DDBJ databases">
        <authorList>
            <person name="Chen L."/>
            <person name="Zhuang W."/>
            <person name="Wang G."/>
        </authorList>
    </citation>
    <scope>NUCLEOTIDE SEQUENCE [LARGE SCALE GENOMIC DNA]</scope>
    <source>
        <strain evidence="9">17621</strain>
    </source>
</reference>
<evidence type="ECO:0000256" key="3">
    <source>
        <dbReference type="ARBA" id="ARBA00022729"/>
    </source>
</evidence>
<dbReference type="Pfam" id="PF07980">
    <property type="entry name" value="SusD_RagB"/>
    <property type="match status" value="1"/>
</dbReference>
<dbReference type="EMBL" id="LVXG01000082">
    <property type="protein sequence ID" value="OQP38869.1"/>
    <property type="molecule type" value="Genomic_DNA"/>
</dbReference>